<dbReference type="PANTHER" id="PTHR33248">
    <property type="entry name" value="ZINC ION-BINDING PROTEIN"/>
    <property type="match status" value="1"/>
</dbReference>
<dbReference type="InterPro" id="IPR010666">
    <property type="entry name" value="Znf_GRF"/>
</dbReference>
<evidence type="ECO:0000256" key="1">
    <source>
        <dbReference type="ARBA" id="ARBA00022723"/>
    </source>
</evidence>
<dbReference type="Pfam" id="PF06839">
    <property type="entry name" value="Zn_ribbon_GRF"/>
    <property type="match status" value="1"/>
</dbReference>
<protein>
    <recommendedName>
        <fullName evidence="6">GRF-type domain-containing protein</fullName>
    </recommendedName>
</protein>
<dbReference type="AlphaFoldDB" id="A0AAW1K7E0"/>
<keyword evidence="3" id="KW-0862">Zinc</keyword>
<evidence type="ECO:0000313" key="7">
    <source>
        <dbReference type="EMBL" id="KAK9714246.1"/>
    </source>
</evidence>
<evidence type="ECO:0000259" key="6">
    <source>
        <dbReference type="PROSITE" id="PS51999"/>
    </source>
</evidence>
<sequence>MSRESYSTSSFRPSKCRCGVSLALLKSWTSENPGRRFLACKLYNPETNYRGCNFFKWYDKGQFEWQEDVIDKLMLEKKLLEARMEVEKASNLRLENRINKLMEENELMRVKAVQLAASNVGKQKKWCSLTIYGKMKALV</sequence>
<evidence type="ECO:0000256" key="3">
    <source>
        <dbReference type="ARBA" id="ARBA00022833"/>
    </source>
</evidence>
<dbReference type="PROSITE" id="PS51999">
    <property type="entry name" value="ZF_GRF"/>
    <property type="match status" value="1"/>
</dbReference>
<keyword evidence="5" id="KW-0175">Coiled coil</keyword>
<evidence type="ECO:0000256" key="5">
    <source>
        <dbReference type="SAM" id="Coils"/>
    </source>
</evidence>
<evidence type="ECO:0000256" key="2">
    <source>
        <dbReference type="ARBA" id="ARBA00022771"/>
    </source>
</evidence>
<organism evidence="7 8">
    <name type="scientific">Saponaria officinalis</name>
    <name type="common">Common soapwort</name>
    <name type="synonym">Lychnis saponaria</name>
    <dbReference type="NCBI Taxonomy" id="3572"/>
    <lineage>
        <taxon>Eukaryota</taxon>
        <taxon>Viridiplantae</taxon>
        <taxon>Streptophyta</taxon>
        <taxon>Embryophyta</taxon>
        <taxon>Tracheophyta</taxon>
        <taxon>Spermatophyta</taxon>
        <taxon>Magnoliopsida</taxon>
        <taxon>eudicotyledons</taxon>
        <taxon>Gunneridae</taxon>
        <taxon>Pentapetalae</taxon>
        <taxon>Caryophyllales</taxon>
        <taxon>Caryophyllaceae</taxon>
        <taxon>Caryophylleae</taxon>
        <taxon>Saponaria</taxon>
    </lineage>
</organism>
<keyword evidence="8" id="KW-1185">Reference proteome</keyword>
<evidence type="ECO:0000256" key="4">
    <source>
        <dbReference type="PROSITE-ProRule" id="PRU01343"/>
    </source>
</evidence>
<keyword evidence="2 4" id="KW-0863">Zinc-finger</keyword>
<dbReference type="GO" id="GO:0008270">
    <property type="term" value="F:zinc ion binding"/>
    <property type="evidence" value="ECO:0007669"/>
    <property type="project" value="UniProtKB-KW"/>
</dbReference>
<comment type="caution">
    <text evidence="7">The sequence shown here is derived from an EMBL/GenBank/DDBJ whole genome shotgun (WGS) entry which is preliminary data.</text>
</comment>
<reference evidence="7" key="1">
    <citation type="submission" date="2024-03" db="EMBL/GenBank/DDBJ databases">
        <title>WGS assembly of Saponaria officinalis var. Norfolk2.</title>
        <authorList>
            <person name="Jenkins J."/>
            <person name="Shu S."/>
            <person name="Grimwood J."/>
            <person name="Barry K."/>
            <person name="Goodstein D."/>
            <person name="Schmutz J."/>
            <person name="Leebens-Mack J."/>
            <person name="Osbourn A."/>
        </authorList>
    </citation>
    <scope>NUCLEOTIDE SEQUENCE [LARGE SCALE GENOMIC DNA]</scope>
    <source>
        <strain evidence="7">JIC</strain>
    </source>
</reference>
<keyword evidence="1" id="KW-0479">Metal-binding</keyword>
<name>A0AAW1K7E0_SAPOF</name>
<gene>
    <name evidence="7" type="ORF">RND81_06G081200</name>
</gene>
<evidence type="ECO:0000313" key="8">
    <source>
        <dbReference type="Proteomes" id="UP001443914"/>
    </source>
</evidence>
<feature type="domain" description="GRF-type" evidence="6">
    <location>
        <begin position="16"/>
        <end position="61"/>
    </location>
</feature>
<dbReference type="EMBL" id="JBDFQZ010000006">
    <property type="protein sequence ID" value="KAK9714246.1"/>
    <property type="molecule type" value="Genomic_DNA"/>
</dbReference>
<proteinExistence type="predicted"/>
<accession>A0AAW1K7E0</accession>
<feature type="coiled-coil region" evidence="5">
    <location>
        <begin position="70"/>
        <end position="111"/>
    </location>
</feature>
<dbReference type="Proteomes" id="UP001443914">
    <property type="component" value="Unassembled WGS sequence"/>
</dbReference>